<name>A0AAW2GH47_9HYME</name>
<dbReference type="AlphaFoldDB" id="A0AAW2GH47"/>
<dbReference type="EMBL" id="JADYXP020000004">
    <property type="protein sequence ID" value="KAL0126469.1"/>
    <property type="molecule type" value="Genomic_DNA"/>
</dbReference>
<organism evidence="1 2">
    <name type="scientific">Cardiocondyla obscurior</name>
    <dbReference type="NCBI Taxonomy" id="286306"/>
    <lineage>
        <taxon>Eukaryota</taxon>
        <taxon>Metazoa</taxon>
        <taxon>Ecdysozoa</taxon>
        <taxon>Arthropoda</taxon>
        <taxon>Hexapoda</taxon>
        <taxon>Insecta</taxon>
        <taxon>Pterygota</taxon>
        <taxon>Neoptera</taxon>
        <taxon>Endopterygota</taxon>
        <taxon>Hymenoptera</taxon>
        <taxon>Apocrita</taxon>
        <taxon>Aculeata</taxon>
        <taxon>Formicoidea</taxon>
        <taxon>Formicidae</taxon>
        <taxon>Myrmicinae</taxon>
        <taxon>Cardiocondyla</taxon>
    </lineage>
</organism>
<reference evidence="1 2" key="1">
    <citation type="submission" date="2023-03" db="EMBL/GenBank/DDBJ databases">
        <title>High recombination rates correlate with genetic variation in Cardiocondyla obscurior ants.</title>
        <authorList>
            <person name="Errbii M."/>
        </authorList>
    </citation>
    <scope>NUCLEOTIDE SEQUENCE [LARGE SCALE GENOMIC DNA]</scope>
    <source>
        <strain evidence="1">Alpha-2009</strain>
        <tissue evidence="1">Whole body</tissue>
    </source>
</reference>
<evidence type="ECO:0000313" key="1">
    <source>
        <dbReference type="EMBL" id="KAL0126469.1"/>
    </source>
</evidence>
<accession>A0AAW2GH47</accession>
<comment type="caution">
    <text evidence="1">The sequence shown here is derived from an EMBL/GenBank/DDBJ whole genome shotgun (WGS) entry which is preliminary data.</text>
</comment>
<sequence length="97" mass="11674">MIKYLSRRCWTSVDMPCCTLFWRGLFDNYHHPLNARPSFFVHTLPLFFLKKIYLSRSNKSLPGRLDFCISLLFSPLFPNQRQITKKRDARCNQFRIN</sequence>
<evidence type="ECO:0000313" key="2">
    <source>
        <dbReference type="Proteomes" id="UP001430953"/>
    </source>
</evidence>
<keyword evidence="2" id="KW-1185">Reference proteome</keyword>
<gene>
    <name evidence="1" type="ORF">PUN28_005081</name>
</gene>
<protein>
    <submittedName>
        <fullName evidence="1">Uncharacterized protein</fullName>
    </submittedName>
</protein>
<dbReference type="Proteomes" id="UP001430953">
    <property type="component" value="Unassembled WGS sequence"/>
</dbReference>
<proteinExistence type="predicted"/>